<protein>
    <submittedName>
        <fullName evidence="2">Uncharacterized protein</fullName>
    </submittedName>
</protein>
<evidence type="ECO:0000313" key="2">
    <source>
        <dbReference type="EMBL" id="MCY9531532.1"/>
    </source>
</evidence>
<keyword evidence="1" id="KW-1133">Transmembrane helix</keyword>
<name>A0ABT4ECS1_PAEAL</name>
<sequence length="48" mass="5502">MVTFLKNNKILAILMLNIFIVMVGVGLITPILPELIIEFDANVRRWDC</sequence>
<comment type="caution">
    <text evidence="2">The sequence shown here is derived from an EMBL/GenBank/DDBJ whole genome shotgun (WGS) entry which is preliminary data.</text>
</comment>
<dbReference type="EMBL" id="JAMDLY010000016">
    <property type="protein sequence ID" value="MCY9531532.1"/>
    <property type="molecule type" value="Genomic_DNA"/>
</dbReference>
<dbReference type="RefSeq" id="WP_231515044.1">
    <property type="nucleotide sequence ID" value="NZ_JAMDLY010000016.1"/>
</dbReference>
<accession>A0ABT4ECS1</accession>
<proteinExistence type="predicted"/>
<evidence type="ECO:0000256" key="1">
    <source>
        <dbReference type="SAM" id="Phobius"/>
    </source>
</evidence>
<keyword evidence="1" id="KW-0812">Transmembrane</keyword>
<dbReference type="Proteomes" id="UP001527090">
    <property type="component" value="Unassembled WGS sequence"/>
</dbReference>
<reference evidence="2 3" key="1">
    <citation type="submission" date="2022-05" db="EMBL/GenBank/DDBJ databases">
        <title>Genome Sequencing of Bee-Associated Microbes.</title>
        <authorList>
            <person name="Dunlap C."/>
        </authorList>
    </citation>
    <scope>NUCLEOTIDE SEQUENCE [LARGE SCALE GENOMIC DNA]</scope>
    <source>
        <strain evidence="2 3">NRRL NRS-750</strain>
    </source>
</reference>
<keyword evidence="1" id="KW-0472">Membrane</keyword>
<gene>
    <name evidence="2" type="ORF">M5X04_19695</name>
</gene>
<feature type="transmembrane region" description="Helical" evidence="1">
    <location>
        <begin position="12"/>
        <end position="32"/>
    </location>
</feature>
<organism evidence="2 3">
    <name type="scientific">Paenibacillus alvei</name>
    <name type="common">Bacillus alvei</name>
    <dbReference type="NCBI Taxonomy" id="44250"/>
    <lineage>
        <taxon>Bacteria</taxon>
        <taxon>Bacillati</taxon>
        <taxon>Bacillota</taxon>
        <taxon>Bacilli</taxon>
        <taxon>Bacillales</taxon>
        <taxon>Paenibacillaceae</taxon>
        <taxon>Paenibacillus</taxon>
    </lineage>
</organism>
<evidence type="ECO:0000313" key="3">
    <source>
        <dbReference type="Proteomes" id="UP001527090"/>
    </source>
</evidence>
<keyword evidence="3" id="KW-1185">Reference proteome</keyword>